<evidence type="ECO:0000313" key="7">
    <source>
        <dbReference type="EMBL" id="CAH0051611.1"/>
    </source>
</evidence>
<keyword evidence="3" id="KW-0274">FAD</keyword>
<dbReference type="PANTHER" id="PTHR13789">
    <property type="entry name" value="MONOOXYGENASE"/>
    <property type="match status" value="1"/>
</dbReference>
<keyword evidence="2" id="KW-0285">Flavoprotein</keyword>
<dbReference type="OrthoDB" id="16820at2759"/>
<keyword evidence="5" id="KW-0503">Monooxygenase</keyword>
<dbReference type="Pfam" id="PF01494">
    <property type="entry name" value="FAD_binding_3"/>
    <property type="match status" value="1"/>
</dbReference>
<dbReference type="GO" id="GO:0004497">
    <property type="term" value="F:monooxygenase activity"/>
    <property type="evidence" value="ECO:0007669"/>
    <property type="project" value="UniProtKB-KW"/>
</dbReference>
<protein>
    <recommendedName>
        <fullName evidence="6">FAD-binding domain-containing protein</fullName>
    </recommendedName>
</protein>
<evidence type="ECO:0000256" key="3">
    <source>
        <dbReference type="ARBA" id="ARBA00022827"/>
    </source>
</evidence>
<evidence type="ECO:0000259" key="6">
    <source>
        <dbReference type="Pfam" id="PF01494"/>
    </source>
</evidence>
<reference evidence="7 8" key="2">
    <citation type="submission" date="2021-10" db="EMBL/GenBank/DDBJ databases">
        <authorList>
            <person name="Piombo E."/>
        </authorList>
    </citation>
    <scope>NUCLEOTIDE SEQUENCE [LARGE SCALE GENOMIC DNA]</scope>
</reference>
<dbReference type="Gene3D" id="3.50.50.60">
    <property type="entry name" value="FAD/NAD(P)-binding domain"/>
    <property type="match status" value="1"/>
</dbReference>
<dbReference type="PANTHER" id="PTHR13789:SF316">
    <property type="entry name" value="FAD-BINDING DOMAIN-CONTAINING PROTEIN"/>
    <property type="match status" value="1"/>
</dbReference>
<feature type="domain" description="FAD-binding" evidence="6">
    <location>
        <begin position="11"/>
        <end position="341"/>
    </location>
</feature>
<comment type="similarity">
    <text evidence="1">Belongs to the paxM FAD-dependent monooxygenase family.</text>
</comment>
<dbReference type="Proteomes" id="UP000775872">
    <property type="component" value="Unassembled WGS sequence"/>
</dbReference>
<dbReference type="PRINTS" id="PR00420">
    <property type="entry name" value="RNGMNOXGNASE"/>
</dbReference>
<reference evidence="8" key="1">
    <citation type="submission" date="2019-06" db="EMBL/GenBank/DDBJ databases">
        <authorList>
            <person name="Broberg M."/>
        </authorList>
    </citation>
    <scope>NUCLEOTIDE SEQUENCE [LARGE SCALE GENOMIC DNA]</scope>
</reference>
<dbReference type="GO" id="GO:0071949">
    <property type="term" value="F:FAD binding"/>
    <property type="evidence" value="ECO:0007669"/>
    <property type="project" value="InterPro"/>
</dbReference>
<sequence length="427" mass="48579">MIPSTRQSIDIIGASVGGLTFGLTLLKYGIRPRFFEFRPADYDFGGAVSLTPNGLRALDSLDAYSRIKAQGYCFQEMTFLTVPELEMTAKFYFGHKDVYGYDGLRITRKVLIQELRDMVKEAGCEIHYEKKFIRVVKEDDDGVEYEFADGTRETCALLVGSDGIHSKVRSYIFPDLDPHYTGFVGLTYSFPRANVHLEEGFPLPASLRDKSGSNFIITPQAEGGKEIFIGRQYKYEQKDHTKSGWEVLTADKQAIVDILQRDTDAWTPLVQTLQAQVVSPEAEFLNVWPFYTMKGMDRWHSPTGRVLVIGDAAHAIPPPAGQGANQALEDSYSLGMLLASLDDKVKLLDMLRTWETYRMKRMDDALLLTTRLMTLRMKEEERENMPEEVRSTTWKLDWTNAGKEQLDWLFSVDIDRDVEDLIKTLNA</sequence>
<dbReference type="InterPro" id="IPR036188">
    <property type="entry name" value="FAD/NAD-bd_sf"/>
</dbReference>
<gene>
    <name evidence="7" type="ORF">CSOL1703_00014260</name>
</gene>
<evidence type="ECO:0000256" key="5">
    <source>
        <dbReference type="ARBA" id="ARBA00023033"/>
    </source>
</evidence>
<dbReference type="SUPFAM" id="SSF51905">
    <property type="entry name" value="FAD/NAD(P)-binding domain"/>
    <property type="match status" value="1"/>
</dbReference>
<dbReference type="InterPro" id="IPR050493">
    <property type="entry name" value="FAD-dep_Monooxygenase_BioMet"/>
</dbReference>
<comment type="caution">
    <text evidence="7">The sequence shown here is derived from an EMBL/GenBank/DDBJ whole genome shotgun (WGS) entry which is preliminary data.</text>
</comment>
<evidence type="ECO:0000313" key="8">
    <source>
        <dbReference type="Proteomes" id="UP000775872"/>
    </source>
</evidence>
<keyword evidence="8" id="KW-1185">Reference proteome</keyword>
<name>A0A9N9Z9T7_9HYPO</name>
<dbReference type="EMBL" id="CABFOC020000042">
    <property type="protein sequence ID" value="CAH0051611.1"/>
    <property type="molecule type" value="Genomic_DNA"/>
</dbReference>
<evidence type="ECO:0000256" key="1">
    <source>
        <dbReference type="ARBA" id="ARBA00007992"/>
    </source>
</evidence>
<proteinExistence type="inferred from homology"/>
<dbReference type="AlphaFoldDB" id="A0A9N9Z9T7"/>
<dbReference type="InterPro" id="IPR002938">
    <property type="entry name" value="FAD-bd"/>
</dbReference>
<organism evidence="7 8">
    <name type="scientific">Clonostachys solani</name>
    <dbReference type="NCBI Taxonomy" id="160281"/>
    <lineage>
        <taxon>Eukaryota</taxon>
        <taxon>Fungi</taxon>
        <taxon>Dikarya</taxon>
        <taxon>Ascomycota</taxon>
        <taxon>Pezizomycotina</taxon>
        <taxon>Sordariomycetes</taxon>
        <taxon>Hypocreomycetidae</taxon>
        <taxon>Hypocreales</taxon>
        <taxon>Bionectriaceae</taxon>
        <taxon>Clonostachys</taxon>
    </lineage>
</organism>
<evidence type="ECO:0000256" key="4">
    <source>
        <dbReference type="ARBA" id="ARBA00023002"/>
    </source>
</evidence>
<accession>A0A9N9Z9T7</accession>
<keyword evidence="4" id="KW-0560">Oxidoreductase</keyword>
<evidence type="ECO:0000256" key="2">
    <source>
        <dbReference type="ARBA" id="ARBA00022630"/>
    </source>
</evidence>